<dbReference type="EMBL" id="MCGO01000044">
    <property type="protein sequence ID" value="ORY38376.1"/>
    <property type="molecule type" value="Genomic_DNA"/>
</dbReference>
<keyword evidence="1" id="KW-1133">Transmembrane helix</keyword>
<dbReference type="GO" id="GO:0004842">
    <property type="term" value="F:ubiquitin-protein transferase activity"/>
    <property type="evidence" value="ECO:0007669"/>
    <property type="project" value="InterPro"/>
</dbReference>
<evidence type="ECO:0000313" key="4">
    <source>
        <dbReference type="Proteomes" id="UP000193642"/>
    </source>
</evidence>
<dbReference type="Gene3D" id="3.30.40.10">
    <property type="entry name" value="Zinc/RING finger domain, C3HC4 (zinc finger)"/>
    <property type="match status" value="1"/>
</dbReference>
<organism evidence="3 4">
    <name type="scientific">Rhizoclosmatium globosum</name>
    <dbReference type="NCBI Taxonomy" id="329046"/>
    <lineage>
        <taxon>Eukaryota</taxon>
        <taxon>Fungi</taxon>
        <taxon>Fungi incertae sedis</taxon>
        <taxon>Chytridiomycota</taxon>
        <taxon>Chytridiomycota incertae sedis</taxon>
        <taxon>Chytridiomycetes</taxon>
        <taxon>Chytridiales</taxon>
        <taxon>Chytriomycetaceae</taxon>
        <taxon>Rhizoclosmatium</taxon>
    </lineage>
</organism>
<dbReference type="OrthoDB" id="2148849at2759"/>
<dbReference type="PANTHER" id="PTHR46573:SF1">
    <property type="entry name" value="WD REPEAT, SAM AND U-BOX DOMAIN-CONTAINING PROTEIN 1"/>
    <property type="match status" value="1"/>
</dbReference>
<proteinExistence type="predicted"/>
<dbReference type="InterPro" id="IPR052085">
    <property type="entry name" value="WD-SAM-U-box"/>
</dbReference>
<feature type="transmembrane region" description="Helical" evidence="1">
    <location>
        <begin position="96"/>
        <end position="118"/>
    </location>
</feature>
<dbReference type="InterPro" id="IPR003613">
    <property type="entry name" value="Ubox_domain"/>
</dbReference>
<feature type="domain" description="U-box" evidence="2">
    <location>
        <begin position="4"/>
        <end position="85"/>
    </location>
</feature>
<keyword evidence="4" id="KW-1185">Reference proteome</keyword>
<evidence type="ECO:0000256" key="1">
    <source>
        <dbReference type="SAM" id="Phobius"/>
    </source>
</evidence>
<dbReference type="SMART" id="SM00504">
    <property type="entry name" value="Ubox"/>
    <property type="match status" value="1"/>
</dbReference>
<dbReference type="STRING" id="329046.A0A1Y2BUF3"/>
<dbReference type="CDD" id="cd16655">
    <property type="entry name" value="RING-Ubox_WDSUB1-like"/>
    <property type="match status" value="1"/>
</dbReference>
<gene>
    <name evidence="3" type="ORF">BCR33DRAFT_720742</name>
</gene>
<name>A0A1Y2BUF3_9FUNG</name>
<dbReference type="Pfam" id="PF04564">
    <property type="entry name" value="U-box"/>
    <property type="match status" value="1"/>
</dbReference>
<dbReference type="InterPro" id="IPR013083">
    <property type="entry name" value="Znf_RING/FYVE/PHD"/>
</dbReference>
<dbReference type="PROSITE" id="PS51698">
    <property type="entry name" value="U_BOX"/>
    <property type="match status" value="1"/>
</dbReference>
<dbReference type="PANTHER" id="PTHR46573">
    <property type="entry name" value="WD REPEAT, SAM AND U-BOX DOMAIN-CONTAINING PROTEIN 1"/>
    <property type="match status" value="1"/>
</dbReference>
<keyword evidence="1" id="KW-0812">Transmembrane</keyword>
<evidence type="ECO:0000313" key="3">
    <source>
        <dbReference type="EMBL" id="ORY38376.1"/>
    </source>
</evidence>
<dbReference type="SUPFAM" id="SSF57850">
    <property type="entry name" value="RING/U-box"/>
    <property type="match status" value="1"/>
</dbReference>
<comment type="caution">
    <text evidence="3">The sequence shown here is derived from an EMBL/GenBank/DDBJ whole genome shotgun (WGS) entry which is preliminary data.</text>
</comment>
<accession>A0A1Y2BUF3</accession>
<evidence type="ECO:0000259" key="2">
    <source>
        <dbReference type="PROSITE" id="PS51698"/>
    </source>
</evidence>
<dbReference type="Proteomes" id="UP000193642">
    <property type="component" value="Unassembled WGS sequence"/>
</dbReference>
<dbReference type="AlphaFoldDB" id="A0A1Y2BUF3"/>
<reference evidence="3 4" key="1">
    <citation type="submission" date="2016-07" db="EMBL/GenBank/DDBJ databases">
        <title>Pervasive Adenine N6-methylation of Active Genes in Fungi.</title>
        <authorList>
            <consortium name="DOE Joint Genome Institute"/>
            <person name="Mondo S.J."/>
            <person name="Dannebaum R.O."/>
            <person name="Kuo R.C."/>
            <person name="Labutti K."/>
            <person name="Haridas S."/>
            <person name="Kuo A."/>
            <person name="Salamov A."/>
            <person name="Ahrendt S.R."/>
            <person name="Lipzen A."/>
            <person name="Sullivan W."/>
            <person name="Andreopoulos W.B."/>
            <person name="Clum A."/>
            <person name="Lindquist E."/>
            <person name="Daum C."/>
            <person name="Ramamoorthy G.K."/>
            <person name="Gryganskyi A."/>
            <person name="Culley D."/>
            <person name="Magnuson J.K."/>
            <person name="James T.Y."/>
            <person name="O'Malley M.A."/>
            <person name="Stajich J.E."/>
            <person name="Spatafora J.W."/>
            <person name="Visel A."/>
            <person name="Grigoriev I.V."/>
        </authorList>
    </citation>
    <scope>NUCLEOTIDE SEQUENCE [LARGE SCALE GENOMIC DNA]</scope>
    <source>
        <strain evidence="3 4">JEL800</strain>
    </source>
</reference>
<dbReference type="GO" id="GO:0016567">
    <property type="term" value="P:protein ubiquitination"/>
    <property type="evidence" value="ECO:0007669"/>
    <property type="project" value="InterPro"/>
</dbReference>
<keyword evidence="1" id="KW-0472">Membrane</keyword>
<protein>
    <recommendedName>
        <fullName evidence="2">U-box domain-containing protein</fullName>
    </recommendedName>
</protein>
<sequence length="128" mass="14454">MNENLLRTLRCPISLELFTDPVIAQDGYTYERAAIKSWWARRRRINAEGQIKSPMTGQVLCSATVIPNLAGNMDKLGLVSDHVNTKLLESSANRHWTNISLSFINFFCCICLVIYFILNQDSSLVSSI</sequence>